<dbReference type="OrthoDB" id="2675274at2759"/>
<name>A0A0D0CAZ5_9AGAR</name>
<dbReference type="AlphaFoldDB" id="A0A0D0CAZ5"/>
<gene>
    <name evidence="2" type="ORF">GYMLUDRAFT_650206</name>
</gene>
<dbReference type="EMBL" id="KN834778">
    <property type="protein sequence ID" value="KIK59654.1"/>
    <property type="molecule type" value="Genomic_DNA"/>
</dbReference>
<evidence type="ECO:0000313" key="3">
    <source>
        <dbReference type="Proteomes" id="UP000053593"/>
    </source>
</evidence>
<organism evidence="2 3">
    <name type="scientific">Collybiopsis luxurians FD-317 M1</name>
    <dbReference type="NCBI Taxonomy" id="944289"/>
    <lineage>
        <taxon>Eukaryota</taxon>
        <taxon>Fungi</taxon>
        <taxon>Dikarya</taxon>
        <taxon>Basidiomycota</taxon>
        <taxon>Agaricomycotina</taxon>
        <taxon>Agaricomycetes</taxon>
        <taxon>Agaricomycetidae</taxon>
        <taxon>Agaricales</taxon>
        <taxon>Marasmiineae</taxon>
        <taxon>Omphalotaceae</taxon>
        <taxon>Collybiopsis</taxon>
        <taxon>Collybiopsis luxurians</taxon>
    </lineage>
</organism>
<proteinExistence type="predicted"/>
<sequence length="209" mass="23055">MAIIISNILVTIAIELSPLLLKNLNSAIRSPYSCAALQLFTSMSRNSPNGSRPHRSHSAFVSPSRSKQDCGHGSSFRLKAVNVPVPPSLLQSPYLNSPLSPFQRSASLPCTPSQEDEQWLRDTIPLAAGPVRVGRSDSTKENSPSPKSQSEHTRGAEMMNKPHIPLENMPSSPPLVRTRRPPAQEKLQTPSMRHYPAGEQDYFLLARRK</sequence>
<dbReference type="Proteomes" id="UP000053593">
    <property type="component" value="Unassembled WGS sequence"/>
</dbReference>
<evidence type="ECO:0000256" key="1">
    <source>
        <dbReference type="SAM" id="MobiDB-lite"/>
    </source>
</evidence>
<feature type="region of interest" description="Disordered" evidence="1">
    <location>
        <begin position="127"/>
        <end position="209"/>
    </location>
</feature>
<accession>A0A0D0CAZ5</accession>
<reference evidence="2 3" key="1">
    <citation type="submission" date="2014-04" db="EMBL/GenBank/DDBJ databases">
        <title>Evolutionary Origins and Diversification of the Mycorrhizal Mutualists.</title>
        <authorList>
            <consortium name="DOE Joint Genome Institute"/>
            <consortium name="Mycorrhizal Genomics Consortium"/>
            <person name="Kohler A."/>
            <person name="Kuo A."/>
            <person name="Nagy L.G."/>
            <person name="Floudas D."/>
            <person name="Copeland A."/>
            <person name="Barry K.W."/>
            <person name="Cichocki N."/>
            <person name="Veneault-Fourrey C."/>
            <person name="LaButti K."/>
            <person name="Lindquist E.A."/>
            <person name="Lipzen A."/>
            <person name="Lundell T."/>
            <person name="Morin E."/>
            <person name="Murat C."/>
            <person name="Riley R."/>
            <person name="Ohm R."/>
            <person name="Sun H."/>
            <person name="Tunlid A."/>
            <person name="Henrissat B."/>
            <person name="Grigoriev I.V."/>
            <person name="Hibbett D.S."/>
            <person name="Martin F."/>
        </authorList>
    </citation>
    <scope>NUCLEOTIDE SEQUENCE [LARGE SCALE GENOMIC DNA]</scope>
    <source>
        <strain evidence="2 3">FD-317 M1</strain>
    </source>
</reference>
<feature type="region of interest" description="Disordered" evidence="1">
    <location>
        <begin position="46"/>
        <end position="73"/>
    </location>
</feature>
<evidence type="ECO:0000313" key="2">
    <source>
        <dbReference type="EMBL" id="KIK59654.1"/>
    </source>
</evidence>
<keyword evidence="3" id="KW-1185">Reference proteome</keyword>
<dbReference type="HOGENOM" id="CLU_1315527_0_0_1"/>
<protein>
    <submittedName>
        <fullName evidence="2">Uncharacterized protein</fullName>
    </submittedName>
</protein>